<evidence type="ECO:0000256" key="1">
    <source>
        <dbReference type="ARBA" id="ARBA00004651"/>
    </source>
</evidence>
<feature type="transmembrane region" description="Helical" evidence="6">
    <location>
        <begin position="384"/>
        <end position="405"/>
    </location>
</feature>
<feature type="transmembrane region" description="Helical" evidence="6">
    <location>
        <begin position="168"/>
        <end position="192"/>
    </location>
</feature>
<reference evidence="8 9" key="1">
    <citation type="submission" date="2019-09" db="EMBL/GenBank/DDBJ databases">
        <title>Bifidobacterium canis sp. nov., isolated from the digestive tract of German Shepherd dog puppy.</title>
        <authorList>
            <person name="Bunesova V."/>
        </authorList>
    </citation>
    <scope>NUCLEOTIDE SEQUENCE [LARGE SCALE GENOMIC DNA]</scope>
    <source>
        <strain evidence="8 9">GSD1FS</strain>
    </source>
</reference>
<evidence type="ECO:0000256" key="2">
    <source>
        <dbReference type="ARBA" id="ARBA00022692"/>
    </source>
</evidence>
<name>A0A7K1J4B8_9BIFI</name>
<keyword evidence="9" id="KW-1185">Reference proteome</keyword>
<sequence length="531" mass="56042">MSNQSNNSEQEQQPSQSAPRPFPNSDYIRPGIDDRPDLDEALSAADKAAVARLAVRQKPVTAEPAISHPEVQATALAESSGIPNAAADEPIPDVNSAFFDMRDPMVDSTGYRPTSSQVLNMKIGFSLCAFLISFVMVALTVVLVPMQLDMFANADVKTHTVANGINAGVNMCILMSIGIVVTMLTTALASALSDHTRTILGRRTPWLFAGTVLTGLFAFALPSCSTAVSLTIVWAFMQLGYAIMLMSLSAMIGEMVPDKFRGSIATWRDVMMFAGSLCGVAFATSMASHSRVLAMAVCGILMLAAGVVAVVVPPREHSSEYLHVSTLKTSSVLAAFRPPHGVRNWGWIVVIRLLISATLAVSATYIWFVVFYGIGVGTSFTTSLATLAAMAVVAYVMAAVASVLLDPITAHMSNFTALWLSGLCLLLSAICGMTLHTQIGLLLFAAFGGFALSMLDSLAQSVVVNSIEDLQHTGRVLAVVRSLDNAGRLIGVIAGAIVFSLAGAFTSLFTVAGALSAALMLVIIAGRKHFA</sequence>
<dbReference type="GO" id="GO:0022857">
    <property type="term" value="F:transmembrane transporter activity"/>
    <property type="evidence" value="ECO:0007669"/>
    <property type="project" value="InterPro"/>
</dbReference>
<keyword evidence="2 6" id="KW-0812">Transmembrane</keyword>
<feature type="transmembrane region" description="Helical" evidence="6">
    <location>
        <begin position="270"/>
        <end position="287"/>
    </location>
</feature>
<dbReference type="EMBL" id="WNLP01000002">
    <property type="protein sequence ID" value="MUH59379.1"/>
    <property type="molecule type" value="Genomic_DNA"/>
</dbReference>
<comment type="subcellular location">
    <subcellularLocation>
        <location evidence="1">Cell membrane</location>
        <topology evidence="1">Multi-pass membrane protein</topology>
    </subcellularLocation>
</comment>
<dbReference type="InterPro" id="IPR036259">
    <property type="entry name" value="MFS_trans_sf"/>
</dbReference>
<dbReference type="PANTHER" id="PTHR23528">
    <property type="match status" value="1"/>
</dbReference>
<feature type="transmembrane region" description="Helical" evidence="6">
    <location>
        <begin position="227"/>
        <end position="249"/>
    </location>
</feature>
<feature type="transmembrane region" description="Helical" evidence="6">
    <location>
        <begin position="345"/>
        <end position="372"/>
    </location>
</feature>
<evidence type="ECO:0000256" key="3">
    <source>
        <dbReference type="ARBA" id="ARBA00022989"/>
    </source>
</evidence>
<dbReference type="SUPFAM" id="SSF103473">
    <property type="entry name" value="MFS general substrate transporter"/>
    <property type="match status" value="1"/>
</dbReference>
<dbReference type="AlphaFoldDB" id="A0A7K1J4B8"/>
<feature type="transmembrane region" description="Helical" evidence="6">
    <location>
        <begin position="417"/>
        <end position="435"/>
    </location>
</feature>
<dbReference type="InterPro" id="IPR011701">
    <property type="entry name" value="MFS"/>
</dbReference>
<dbReference type="PANTHER" id="PTHR23528:SF1">
    <property type="entry name" value="MAJOR FACILITATOR SUPERFAMILY (MFS) PROFILE DOMAIN-CONTAINING PROTEIN"/>
    <property type="match status" value="1"/>
</dbReference>
<feature type="transmembrane region" description="Helical" evidence="6">
    <location>
        <begin position="204"/>
        <end position="221"/>
    </location>
</feature>
<evidence type="ECO:0000259" key="7">
    <source>
        <dbReference type="PROSITE" id="PS50850"/>
    </source>
</evidence>
<feature type="transmembrane region" description="Helical" evidence="6">
    <location>
        <begin position="293"/>
        <end position="312"/>
    </location>
</feature>
<accession>A0A7K1J4B8</accession>
<feature type="transmembrane region" description="Helical" evidence="6">
    <location>
        <begin position="123"/>
        <end position="148"/>
    </location>
</feature>
<feature type="transmembrane region" description="Helical" evidence="6">
    <location>
        <begin position="441"/>
        <end position="464"/>
    </location>
</feature>
<feature type="region of interest" description="Disordered" evidence="5">
    <location>
        <begin position="1"/>
        <end position="40"/>
    </location>
</feature>
<dbReference type="PROSITE" id="PS50850">
    <property type="entry name" value="MFS"/>
    <property type="match status" value="1"/>
</dbReference>
<feature type="compositionally biased region" description="Low complexity" evidence="5">
    <location>
        <begin position="1"/>
        <end position="17"/>
    </location>
</feature>
<evidence type="ECO:0000313" key="8">
    <source>
        <dbReference type="EMBL" id="MUH59379.1"/>
    </source>
</evidence>
<evidence type="ECO:0000256" key="4">
    <source>
        <dbReference type="ARBA" id="ARBA00023136"/>
    </source>
</evidence>
<evidence type="ECO:0000256" key="6">
    <source>
        <dbReference type="SAM" id="Phobius"/>
    </source>
</evidence>
<organism evidence="8 9">
    <name type="scientific">Bifidobacterium canis</name>
    <dbReference type="NCBI Taxonomy" id="2610880"/>
    <lineage>
        <taxon>Bacteria</taxon>
        <taxon>Bacillati</taxon>
        <taxon>Actinomycetota</taxon>
        <taxon>Actinomycetes</taxon>
        <taxon>Bifidobacteriales</taxon>
        <taxon>Bifidobacteriaceae</taxon>
        <taxon>Bifidobacterium</taxon>
    </lineage>
</organism>
<dbReference type="GO" id="GO:0005886">
    <property type="term" value="C:plasma membrane"/>
    <property type="evidence" value="ECO:0007669"/>
    <property type="project" value="UniProtKB-SubCell"/>
</dbReference>
<gene>
    <name evidence="8" type="ORF">GSD1FS_0700</name>
</gene>
<keyword evidence="4 6" id="KW-0472">Membrane</keyword>
<feature type="domain" description="Major facilitator superfamily (MFS) profile" evidence="7">
    <location>
        <begin position="133"/>
        <end position="531"/>
    </location>
</feature>
<feature type="transmembrane region" description="Helical" evidence="6">
    <location>
        <begin position="485"/>
        <end position="502"/>
    </location>
</feature>
<dbReference type="Gene3D" id="1.20.1250.20">
    <property type="entry name" value="MFS general substrate transporter like domains"/>
    <property type="match status" value="1"/>
</dbReference>
<keyword evidence="3 6" id="KW-1133">Transmembrane helix</keyword>
<dbReference type="Pfam" id="PF07690">
    <property type="entry name" value="MFS_1"/>
    <property type="match status" value="1"/>
</dbReference>
<dbReference type="RefSeq" id="WP_155588357.1">
    <property type="nucleotide sequence ID" value="NZ_WNLP01000002.1"/>
</dbReference>
<dbReference type="InterPro" id="IPR020846">
    <property type="entry name" value="MFS_dom"/>
</dbReference>
<dbReference type="Proteomes" id="UP000487882">
    <property type="component" value="Unassembled WGS sequence"/>
</dbReference>
<protein>
    <submittedName>
        <fullName evidence="8">Sodium:solute symporter</fullName>
    </submittedName>
</protein>
<evidence type="ECO:0000256" key="5">
    <source>
        <dbReference type="SAM" id="MobiDB-lite"/>
    </source>
</evidence>
<proteinExistence type="predicted"/>
<comment type="caution">
    <text evidence="8">The sequence shown here is derived from an EMBL/GenBank/DDBJ whole genome shotgun (WGS) entry which is preliminary data.</text>
</comment>
<feature type="transmembrane region" description="Helical" evidence="6">
    <location>
        <begin position="508"/>
        <end position="526"/>
    </location>
</feature>
<evidence type="ECO:0000313" key="9">
    <source>
        <dbReference type="Proteomes" id="UP000487882"/>
    </source>
</evidence>